<feature type="domain" description="DUF5916" evidence="3">
    <location>
        <begin position="239"/>
        <end position="337"/>
    </location>
</feature>
<dbReference type="AlphaFoldDB" id="A0A3A8IB82"/>
<accession>A0A3A8IB82</accession>
<dbReference type="RefSeq" id="WP_120544301.1">
    <property type="nucleotide sequence ID" value="NZ_RAVZ01000290.1"/>
</dbReference>
<dbReference type="SUPFAM" id="SSF49344">
    <property type="entry name" value="CBD9-like"/>
    <property type="match status" value="1"/>
</dbReference>
<dbReference type="InterPro" id="IPR010502">
    <property type="entry name" value="Carb-bd_dom_fam9"/>
</dbReference>
<dbReference type="GO" id="GO:0016052">
    <property type="term" value="P:carbohydrate catabolic process"/>
    <property type="evidence" value="ECO:0007669"/>
    <property type="project" value="InterPro"/>
</dbReference>
<dbReference type="Gene3D" id="2.60.40.1190">
    <property type="match status" value="1"/>
</dbReference>
<feature type="domain" description="Carbohydrate-binding" evidence="2">
    <location>
        <begin position="42"/>
        <end position="194"/>
    </location>
</feature>
<protein>
    <submittedName>
        <fullName evidence="4">Uncharacterized protein</fullName>
    </submittedName>
</protein>
<feature type="signal peptide" evidence="1">
    <location>
        <begin position="1"/>
        <end position="25"/>
    </location>
</feature>
<keyword evidence="1" id="KW-0732">Signal</keyword>
<organism evidence="4 5">
    <name type="scientific">Corallococcus terminator</name>
    <dbReference type="NCBI Taxonomy" id="2316733"/>
    <lineage>
        <taxon>Bacteria</taxon>
        <taxon>Pseudomonadati</taxon>
        <taxon>Myxococcota</taxon>
        <taxon>Myxococcia</taxon>
        <taxon>Myxococcales</taxon>
        <taxon>Cystobacterineae</taxon>
        <taxon>Myxococcaceae</taxon>
        <taxon>Corallococcus</taxon>
    </lineage>
</organism>
<dbReference type="CDD" id="cd09618">
    <property type="entry name" value="CBM9_like_2"/>
    <property type="match status" value="1"/>
</dbReference>
<dbReference type="Pfam" id="PF06452">
    <property type="entry name" value="CBM9_1"/>
    <property type="match status" value="1"/>
</dbReference>
<evidence type="ECO:0000313" key="5">
    <source>
        <dbReference type="Proteomes" id="UP000268094"/>
    </source>
</evidence>
<name>A0A3A8IB82_9BACT</name>
<evidence type="ECO:0000259" key="3">
    <source>
        <dbReference type="Pfam" id="PF19313"/>
    </source>
</evidence>
<dbReference type="EMBL" id="RAVZ01000290">
    <property type="protein sequence ID" value="RKG77104.1"/>
    <property type="molecule type" value="Genomic_DNA"/>
</dbReference>
<comment type="caution">
    <text evidence="4">The sequence shown here is derived from an EMBL/GenBank/DDBJ whole genome shotgun (WGS) entry which is preliminary data.</text>
</comment>
<dbReference type="InterPro" id="IPR045670">
    <property type="entry name" value="DUF5916"/>
</dbReference>
<evidence type="ECO:0000256" key="1">
    <source>
        <dbReference type="SAM" id="SignalP"/>
    </source>
</evidence>
<dbReference type="GO" id="GO:0030246">
    <property type="term" value="F:carbohydrate binding"/>
    <property type="evidence" value="ECO:0007669"/>
    <property type="project" value="InterPro"/>
</dbReference>
<evidence type="ECO:0000259" key="2">
    <source>
        <dbReference type="Pfam" id="PF06452"/>
    </source>
</evidence>
<feature type="chain" id="PRO_5017343247" evidence="1">
    <location>
        <begin position="26"/>
        <end position="709"/>
    </location>
</feature>
<sequence length="709" mass="81513">MSPFRKLCRWGTALCVALVPALGFADSTYKVTATPTKDAITIDGKGDEPAWQTAPEIGGWFLTRVDYGRPAPDDTKVRILYDSDNLYFLFHCLDSKPERITGYTMQNEGFLHQEDNITIILDTYLDHRNAYFFWTNPLGVRTDGRIVDDGEAFSTNWRGEWETKSTLVKDGWVSEVRIPFANFQFEKKGELSFGMLLDREQSRNQEWSNWTPDGVNSAKVSRYPHLDGLKDINPRSVFSVTPYVATTLALKSTDNRGMFRPNVGADARFDPTPWLSMKMTANPDFSDSEADQDFLLLDTDQPLLPERRQFFLESEHLFIAPINIFSSRRIALRPHDRVWGGLQLTGKVGDTNFALMDIQHRDLTGKDANGREVYENVNSGVVRLQHDIGKRSMISLVALNRSGRGGIFGDSDFQTVGLDGNFHLFEEFFIQAQALKSWSPLGNEDSDAYHVGLHRFDTLSEFWLQFEDIGKNYANPLGWTPVVDKQGYNSRLFLNPFPKWRFLPRLDVTWDTLWRRNHEHQRTRWRQRLNVQPYLHHDFALTFDGVYDDNLGFRDRFGTFGFILFPHDWQNYTLTAIGGRFLGGQIRGLNGAVNMKVGRHIVAKFSGFYTRNFDVPENSDLYGTSGDGYSFSGYAQLRYHFSPDLYARLTLQKGVVYELADYNSVKGTFVDAMVGWHYRQWSDIFLVYTDQPFGGSQERRIMSKISFNY</sequence>
<dbReference type="Pfam" id="PF19313">
    <property type="entry name" value="DUF5916"/>
    <property type="match status" value="1"/>
</dbReference>
<gene>
    <name evidence="4" type="ORF">D7V88_31395</name>
</gene>
<keyword evidence="5" id="KW-1185">Reference proteome</keyword>
<reference evidence="5" key="1">
    <citation type="submission" date="2018-09" db="EMBL/GenBank/DDBJ databases">
        <authorList>
            <person name="Livingstone P.G."/>
            <person name="Whitworth D.E."/>
        </authorList>
    </citation>
    <scope>NUCLEOTIDE SEQUENCE [LARGE SCALE GENOMIC DNA]</scope>
    <source>
        <strain evidence="5">CA054A</strain>
    </source>
</reference>
<dbReference type="GO" id="GO:0004553">
    <property type="term" value="F:hydrolase activity, hydrolyzing O-glycosyl compounds"/>
    <property type="evidence" value="ECO:0007669"/>
    <property type="project" value="InterPro"/>
</dbReference>
<evidence type="ECO:0000313" key="4">
    <source>
        <dbReference type="EMBL" id="RKG77104.1"/>
    </source>
</evidence>
<proteinExistence type="predicted"/>
<dbReference type="Proteomes" id="UP000268094">
    <property type="component" value="Unassembled WGS sequence"/>
</dbReference>
<dbReference type="OrthoDB" id="9786766at2"/>